<dbReference type="NCBIfam" id="NF047839">
    <property type="entry name" value="PspM_Rv2743c"/>
    <property type="match status" value="1"/>
</dbReference>
<proteinExistence type="predicted"/>
<name>A0A2S6GQN6_9PSEU</name>
<organism evidence="3 4">
    <name type="scientific">Actinokineospora auranticolor</name>
    <dbReference type="NCBI Taxonomy" id="155976"/>
    <lineage>
        <taxon>Bacteria</taxon>
        <taxon>Bacillati</taxon>
        <taxon>Actinomycetota</taxon>
        <taxon>Actinomycetes</taxon>
        <taxon>Pseudonocardiales</taxon>
        <taxon>Pseudonocardiaceae</taxon>
        <taxon>Actinokineospora</taxon>
    </lineage>
</organism>
<gene>
    <name evidence="3" type="ORF">CLV40_107161</name>
</gene>
<protein>
    <submittedName>
        <fullName evidence="3">Uncharacterized protein</fullName>
    </submittedName>
</protein>
<dbReference type="Pfam" id="PF25587">
    <property type="entry name" value="Rv2743c"/>
    <property type="match status" value="1"/>
</dbReference>
<keyword evidence="4" id="KW-1185">Reference proteome</keyword>
<dbReference type="AlphaFoldDB" id="A0A2S6GQN6"/>
<reference evidence="3 4" key="1">
    <citation type="submission" date="2018-02" db="EMBL/GenBank/DDBJ databases">
        <title>Genomic Encyclopedia of Archaeal and Bacterial Type Strains, Phase II (KMG-II): from individual species to whole genera.</title>
        <authorList>
            <person name="Goeker M."/>
        </authorList>
    </citation>
    <scope>NUCLEOTIDE SEQUENCE [LARGE SCALE GENOMIC DNA]</scope>
    <source>
        <strain evidence="3 4">YU 961-1</strain>
    </source>
</reference>
<evidence type="ECO:0000313" key="4">
    <source>
        <dbReference type="Proteomes" id="UP000239203"/>
    </source>
</evidence>
<keyword evidence="2" id="KW-1133">Transmembrane helix</keyword>
<evidence type="ECO:0000256" key="2">
    <source>
        <dbReference type="SAM" id="Phobius"/>
    </source>
</evidence>
<comment type="caution">
    <text evidence="3">The sequence shown here is derived from an EMBL/GenBank/DDBJ whole genome shotgun (WGS) entry which is preliminary data.</text>
</comment>
<feature type="transmembrane region" description="Helical" evidence="2">
    <location>
        <begin position="28"/>
        <end position="46"/>
    </location>
</feature>
<accession>A0A2S6GQN6</accession>
<keyword evidence="2" id="KW-0812">Transmembrane</keyword>
<sequence>MLAWLWLEGLMALSFTLGLLASLIEPEVGAAVVCAVVATITGSAMIRTARRRARHLREDPRPLLVQARLSTLAARYGTPPAPPYNALPPFVPPPYGPPPYGSPLYGPHPFTVPAQAPPPVPAEPAGPPESSLAHQPLRELADSESALAELLDLLVADGIDVAEVRSTAKSAAASVRALADRLVVLERAQSAADGLSTSVRTLHEKITGQIAAYRQLLVTVGDAVTASAVGGPDLSDETDRMAALASALRDLSKG</sequence>
<evidence type="ECO:0000313" key="3">
    <source>
        <dbReference type="EMBL" id="PPK67497.1"/>
    </source>
</evidence>
<feature type="compositionally biased region" description="Pro residues" evidence="1">
    <location>
        <begin position="115"/>
        <end position="127"/>
    </location>
</feature>
<dbReference type="InterPro" id="IPR057952">
    <property type="entry name" value="Rv2743c-like"/>
</dbReference>
<evidence type="ECO:0000256" key="1">
    <source>
        <dbReference type="SAM" id="MobiDB-lite"/>
    </source>
</evidence>
<dbReference type="Proteomes" id="UP000239203">
    <property type="component" value="Unassembled WGS sequence"/>
</dbReference>
<dbReference type="EMBL" id="PTIX01000007">
    <property type="protein sequence ID" value="PPK67497.1"/>
    <property type="molecule type" value="Genomic_DNA"/>
</dbReference>
<feature type="region of interest" description="Disordered" evidence="1">
    <location>
        <begin position="109"/>
        <end position="133"/>
    </location>
</feature>
<keyword evidence="2" id="KW-0472">Membrane</keyword>